<dbReference type="Pfam" id="PF02378">
    <property type="entry name" value="PTS_EIIC"/>
    <property type="match status" value="1"/>
</dbReference>
<evidence type="ECO:0000256" key="3">
    <source>
        <dbReference type="ARBA" id="ARBA00022475"/>
    </source>
</evidence>
<sequence>MKKSKLSIQDFGKSLLFPISLLSFMALFLGLSSALQNPNIIKYIPFLENGTIQNVIGLIKKMASLPFTFLPFLFALAIPLGMVKRDKEVAVYSAAVGYLALLLSMNFILELQGINPTTMDTKALVEGGMNETNAILKNSQFTNVLGLYVYNTNVIGGVIVGILTVIVHNNYRDTVLHESMTFYSGRRFVPIINTLFMAIVGAILTFIWPFINNVIMNLGTVISNAKVFGVFLYGMLEKLLNPTGMHHILNQTFRFTALGGVETIDGNNLVGCLQIFLYQLEHNLPFSTEATKYLAQGKILHMVFGMPGAVYAIIKCAKPENRKKVLAYYTAGLTAVILTGITEPIEFTFIFLSPILWIANSILTGLSFLIPYLLGVTIGNIQGGVIDWLVFGVLQGLQTKWYIYLVAGPIFFALYFFVYSFIIKKFNVNTIGRNEEMKATKNDKSSSLKAEDEEVAKTIVDGLGGVDNISDVDNCISRLRVVVKNPELINEDLIYKTDPMGIIRPAEKNIQIVYGGRITKIRSIVDDYIYALKEE</sequence>
<keyword evidence="3" id="KW-1003">Cell membrane</keyword>
<dbReference type="SUPFAM" id="SSF55604">
    <property type="entry name" value="Glucose permease domain IIB"/>
    <property type="match status" value="1"/>
</dbReference>
<keyword evidence="2" id="KW-0813">Transport</keyword>
<gene>
    <name evidence="15" type="ORF">ANHYDRO_01529</name>
</gene>
<dbReference type="InterPro" id="IPR001996">
    <property type="entry name" value="PTS_IIB_1"/>
</dbReference>
<dbReference type="InterPro" id="IPR050429">
    <property type="entry name" value="PTS_Glucose_EIICBA"/>
</dbReference>
<evidence type="ECO:0000256" key="7">
    <source>
        <dbReference type="ARBA" id="ARBA00022692"/>
    </source>
</evidence>
<dbReference type="GO" id="GO:0016301">
    <property type="term" value="F:kinase activity"/>
    <property type="evidence" value="ECO:0007669"/>
    <property type="project" value="UniProtKB-KW"/>
</dbReference>
<keyword evidence="8" id="KW-0418">Kinase</keyword>
<feature type="transmembrane region" description="Helical" evidence="12">
    <location>
        <begin position="58"/>
        <end position="77"/>
    </location>
</feature>
<evidence type="ECO:0000256" key="2">
    <source>
        <dbReference type="ARBA" id="ARBA00022448"/>
    </source>
</evidence>
<proteinExistence type="predicted"/>
<dbReference type="GO" id="GO:0090563">
    <property type="term" value="F:protein-phosphocysteine-sugar phosphotransferase activity"/>
    <property type="evidence" value="ECO:0007669"/>
    <property type="project" value="TreeGrafter"/>
</dbReference>
<evidence type="ECO:0000256" key="9">
    <source>
        <dbReference type="ARBA" id="ARBA00022989"/>
    </source>
</evidence>
<dbReference type="GO" id="GO:0008982">
    <property type="term" value="F:protein-N(PI)-phosphohistidine-sugar phosphotransferase activity"/>
    <property type="evidence" value="ECO:0007669"/>
    <property type="project" value="InterPro"/>
</dbReference>
<dbReference type="InterPro" id="IPR036878">
    <property type="entry name" value="Glu_permease_IIB"/>
</dbReference>
<feature type="transmembrane region" description="Helical" evidence="12">
    <location>
        <begin position="188"/>
        <end position="208"/>
    </location>
</feature>
<evidence type="ECO:0000256" key="8">
    <source>
        <dbReference type="ARBA" id="ARBA00022777"/>
    </source>
</evidence>
<feature type="transmembrane region" description="Helical" evidence="12">
    <location>
        <begin position="401"/>
        <end position="423"/>
    </location>
</feature>
<dbReference type="InterPro" id="IPR018113">
    <property type="entry name" value="PTrfase_EIIB_Cys"/>
</dbReference>
<dbReference type="eggNOG" id="COG1263">
    <property type="taxonomic scope" value="Bacteria"/>
</dbReference>
<evidence type="ECO:0000256" key="10">
    <source>
        <dbReference type="ARBA" id="ARBA00023136"/>
    </source>
</evidence>
<dbReference type="PROSITE" id="PS51098">
    <property type="entry name" value="PTS_EIIB_TYPE_1"/>
    <property type="match status" value="1"/>
</dbReference>
<feature type="transmembrane region" description="Helical" evidence="12">
    <location>
        <begin position="147"/>
        <end position="167"/>
    </location>
</feature>
<evidence type="ECO:0000313" key="16">
    <source>
        <dbReference type="Proteomes" id="UP000005451"/>
    </source>
</evidence>
<keyword evidence="7 12" id="KW-0812">Transmembrane</keyword>
<feature type="active site" description="Phosphocysteine intermediate; for EIIB activity" evidence="11">
    <location>
        <position position="475"/>
    </location>
</feature>
<keyword evidence="6" id="KW-0598">Phosphotransferase system</keyword>
<dbReference type="eggNOG" id="COG1264">
    <property type="taxonomic scope" value="Bacteria"/>
</dbReference>
<evidence type="ECO:0000256" key="11">
    <source>
        <dbReference type="PROSITE-ProRule" id="PRU00421"/>
    </source>
</evidence>
<feature type="transmembrane region" description="Helical" evidence="12">
    <location>
        <begin position="214"/>
        <end position="236"/>
    </location>
</feature>
<keyword evidence="9 12" id="KW-1133">Transmembrane helix</keyword>
<keyword evidence="10 12" id="KW-0472">Membrane</keyword>
<keyword evidence="4" id="KW-0762">Sugar transport</keyword>
<evidence type="ECO:0000256" key="5">
    <source>
        <dbReference type="ARBA" id="ARBA00022679"/>
    </source>
</evidence>
<dbReference type="GO" id="GO:0005886">
    <property type="term" value="C:plasma membrane"/>
    <property type="evidence" value="ECO:0007669"/>
    <property type="project" value="UniProtKB-SubCell"/>
</dbReference>
<dbReference type="Proteomes" id="UP000005451">
    <property type="component" value="Unassembled WGS sequence"/>
</dbReference>
<comment type="subcellular location">
    <subcellularLocation>
        <location evidence="1">Cell membrane</location>
        <topology evidence="1">Multi-pass membrane protein</topology>
    </subcellularLocation>
</comment>
<evidence type="ECO:0000313" key="15">
    <source>
        <dbReference type="EMBL" id="EEB35661.1"/>
    </source>
</evidence>
<evidence type="ECO:0000259" key="13">
    <source>
        <dbReference type="PROSITE" id="PS51098"/>
    </source>
</evidence>
<dbReference type="AlphaFoldDB" id="B6WAA3"/>
<dbReference type="GO" id="GO:0009401">
    <property type="term" value="P:phosphoenolpyruvate-dependent sugar phosphotransferase system"/>
    <property type="evidence" value="ECO:0007669"/>
    <property type="project" value="UniProtKB-KW"/>
</dbReference>
<dbReference type="InterPro" id="IPR003352">
    <property type="entry name" value="PTS_EIIC"/>
</dbReference>
<evidence type="ECO:0000256" key="4">
    <source>
        <dbReference type="ARBA" id="ARBA00022597"/>
    </source>
</evidence>
<dbReference type="PANTHER" id="PTHR30009:SF24">
    <property type="entry name" value="PTS SYSTEM, IIBC COMPONENT"/>
    <property type="match status" value="1"/>
</dbReference>
<dbReference type="PROSITE" id="PS51103">
    <property type="entry name" value="PTS_EIIC_TYPE_1"/>
    <property type="match status" value="1"/>
</dbReference>
<dbReference type="PANTHER" id="PTHR30009">
    <property type="entry name" value="CYTOCHROME C-TYPE SYNTHESIS PROTEIN AND PTS TRANSMEMBRANE COMPONENT"/>
    <property type="match status" value="1"/>
</dbReference>
<dbReference type="CDD" id="cd00212">
    <property type="entry name" value="PTS_IIB_glc"/>
    <property type="match status" value="1"/>
</dbReference>
<dbReference type="InterPro" id="IPR013013">
    <property type="entry name" value="PTS_EIIC_1"/>
</dbReference>
<feature type="transmembrane region" description="Helical" evidence="12">
    <location>
        <begin position="373"/>
        <end position="395"/>
    </location>
</feature>
<reference evidence="15 16" key="2">
    <citation type="submission" date="2008-10" db="EMBL/GenBank/DDBJ databases">
        <title>Draft genome sequence of Anaerococcus hydrogenalis (DSM 7454).</title>
        <authorList>
            <person name="Sudarsanam P."/>
            <person name="Ley R."/>
            <person name="Guruge J."/>
            <person name="Turnbaugh P.J."/>
            <person name="Mahowald M."/>
            <person name="Liep D."/>
            <person name="Gordon J."/>
        </authorList>
    </citation>
    <scope>NUCLEOTIDE SEQUENCE [LARGE SCALE GENOMIC DNA]</scope>
    <source>
        <strain evidence="15 16">DSM 7454</strain>
    </source>
</reference>
<dbReference type="STRING" id="561177.ANHYDRO_01529"/>
<evidence type="ECO:0000256" key="6">
    <source>
        <dbReference type="ARBA" id="ARBA00022683"/>
    </source>
</evidence>
<accession>B6WAA3</accession>
<dbReference type="Gene3D" id="3.30.1360.60">
    <property type="entry name" value="Glucose permease domain IIB"/>
    <property type="match status" value="1"/>
</dbReference>
<feature type="transmembrane region" description="Helical" evidence="12">
    <location>
        <begin position="325"/>
        <end position="341"/>
    </location>
</feature>
<dbReference type="Pfam" id="PF00367">
    <property type="entry name" value="PTS_EIIB"/>
    <property type="match status" value="1"/>
</dbReference>
<feature type="transmembrane region" description="Helical" evidence="12">
    <location>
        <begin position="89"/>
        <end position="109"/>
    </location>
</feature>
<reference evidence="15 16" key="1">
    <citation type="submission" date="2008-09" db="EMBL/GenBank/DDBJ databases">
        <authorList>
            <person name="Fulton L."/>
            <person name="Clifton S."/>
            <person name="Fulton B."/>
            <person name="Xu J."/>
            <person name="Minx P."/>
            <person name="Pepin K.H."/>
            <person name="Johnson M."/>
            <person name="Thiruvilangam P."/>
            <person name="Bhonagiri V."/>
            <person name="Nash W.E."/>
            <person name="Mardis E.R."/>
            <person name="Wilson R.K."/>
        </authorList>
    </citation>
    <scope>NUCLEOTIDE SEQUENCE [LARGE SCALE GENOMIC DNA]</scope>
    <source>
        <strain evidence="15 16">DSM 7454</strain>
    </source>
</reference>
<feature type="domain" description="PTS EIIB type-1" evidence="13">
    <location>
        <begin position="453"/>
        <end position="535"/>
    </location>
</feature>
<dbReference type="EMBL" id="ABXA01000037">
    <property type="protein sequence ID" value="EEB35661.1"/>
    <property type="molecule type" value="Genomic_DNA"/>
</dbReference>
<protein>
    <submittedName>
        <fullName evidence="15">Phosphotransferase system, EIIC</fullName>
    </submittedName>
</protein>
<keyword evidence="5 15" id="KW-0808">Transferase</keyword>
<feature type="domain" description="PTS EIIC type-1" evidence="14">
    <location>
        <begin position="22"/>
        <end position="435"/>
    </location>
</feature>
<organism evidence="15 16">
    <name type="scientific">Anaerococcus hydrogenalis DSM 7454</name>
    <dbReference type="NCBI Taxonomy" id="561177"/>
    <lineage>
        <taxon>Bacteria</taxon>
        <taxon>Bacillati</taxon>
        <taxon>Bacillota</taxon>
        <taxon>Tissierellia</taxon>
        <taxon>Tissierellales</taxon>
        <taxon>Peptoniphilaceae</taxon>
        <taxon>Anaerococcus</taxon>
    </lineage>
</organism>
<evidence type="ECO:0000256" key="12">
    <source>
        <dbReference type="SAM" id="Phobius"/>
    </source>
</evidence>
<evidence type="ECO:0000259" key="14">
    <source>
        <dbReference type="PROSITE" id="PS51103"/>
    </source>
</evidence>
<dbReference type="RefSeq" id="WP_004814847.1">
    <property type="nucleotide sequence ID" value="NZ_ABXA01000037.1"/>
</dbReference>
<name>B6WAA3_9FIRM</name>
<evidence type="ECO:0000256" key="1">
    <source>
        <dbReference type="ARBA" id="ARBA00004651"/>
    </source>
</evidence>
<feature type="transmembrane region" description="Helical" evidence="12">
    <location>
        <begin position="347"/>
        <end position="366"/>
    </location>
</feature>
<comment type="caution">
    <text evidence="15">The sequence shown here is derived from an EMBL/GenBank/DDBJ whole genome shotgun (WGS) entry which is preliminary data.</text>
</comment>